<sequence length="380" mass="41350">MLSEPTYLPARMVAPEIEAHFKKHQLAAQSVQDNNIATAPHAHIIEAVIDIAFWASMRREEGRSPIISLALLQPSQSEKPLIFGQKLRLTTQNLIKLAPAVEQPGIHLGVWPDGDDLFIWGTTHSVPAICFVLEVVEPGLLVIKHRRVDGFGKFVNVAVLQGDQIKVLDEATMGVADCPSLLKSLANMPLPSFMGESFNVLVQLAASMRLHKRGGLVLIVPAGTTKWKESIVQPVKYPVQPAYSAIAELLALTDQERKKLEWQESLLEAIDLIGGFTAVDGATIITDKYDLLAFGAKAARSESSIPVGQIIFTEPIADGKAIRQHPAQSGGSRHLAAAQFVSDQHDAVALVASQDGQFTVFAWSVELSMVHAHRIDVLLL</sequence>
<dbReference type="Gene3D" id="3.40.1700.10">
    <property type="entry name" value="DNA integrity scanning protein, DisA, N-terminal domain"/>
    <property type="match status" value="1"/>
</dbReference>
<protein>
    <recommendedName>
        <fullName evidence="1">Probable sensor domain-containing protein</fullName>
    </recommendedName>
</protein>
<dbReference type="SUPFAM" id="SSF143597">
    <property type="entry name" value="YojJ-like"/>
    <property type="match status" value="1"/>
</dbReference>
<evidence type="ECO:0000313" key="3">
    <source>
        <dbReference type="Proteomes" id="UP000293331"/>
    </source>
</evidence>
<dbReference type="Proteomes" id="UP000293331">
    <property type="component" value="Unassembled WGS sequence"/>
</dbReference>
<accession>A0A4Q5LRE7</accession>
<evidence type="ECO:0000259" key="1">
    <source>
        <dbReference type="Pfam" id="PF21751"/>
    </source>
</evidence>
<dbReference type="OrthoDB" id="782779at2"/>
<name>A0A4Q5LRE7_9SPHI</name>
<gene>
    <name evidence="2" type="ORF">EWM62_00765</name>
</gene>
<dbReference type="Pfam" id="PF21751">
    <property type="entry name" value="DACNV"/>
    <property type="match status" value="1"/>
</dbReference>
<dbReference type="AlphaFoldDB" id="A0A4Q5LRE7"/>
<dbReference type="EMBL" id="SEWG01000001">
    <property type="protein sequence ID" value="RYU92004.1"/>
    <property type="molecule type" value="Genomic_DNA"/>
</dbReference>
<dbReference type="InterPro" id="IPR036888">
    <property type="entry name" value="DNA_integrity_DisA_N_sf"/>
</dbReference>
<evidence type="ECO:0000313" key="2">
    <source>
        <dbReference type="EMBL" id="RYU92004.1"/>
    </source>
</evidence>
<reference evidence="2 3" key="1">
    <citation type="submission" date="2019-02" db="EMBL/GenBank/DDBJ databases">
        <title>Bacterial novel species Mucilaginibacter sp. 17JY9-4 isolated from soil.</title>
        <authorList>
            <person name="Jung H.-Y."/>
        </authorList>
    </citation>
    <scope>NUCLEOTIDE SEQUENCE [LARGE SCALE GENOMIC DNA]</scope>
    <source>
        <strain evidence="2 3">17JY9-4</strain>
    </source>
</reference>
<dbReference type="RefSeq" id="WP_129874734.1">
    <property type="nucleotide sequence ID" value="NZ_SEWG01000001.1"/>
</dbReference>
<proteinExistence type="predicted"/>
<organism evidence="2 3">
    <name type="scientific">Mucilaginibacter terrigena</name>
    <dbReference type="NCBI Taxonomy" id="2492395"/>
    <lineage>
        <taxon>Bacteria</taxon>
        <taxon>Pseudomonadati</taxon>
        <taxon>Bacteroidota</taxon>
        <taxon>Sphingobacteriia</taxon>
        <taxon>Sphingobacteriales</taxon>
        <taxon>Sphingobacteriaceae</taxon>
        <taxon>Mucilaginibacter</taxon>
    </lineage>
</organism>
<feature type="domain" description="Probable sensor" evidence="1">
    <location>
        <begin position="35"/>
        <end position="124"/>
    </location>
</feature>
<comment type="caution">
    <text evidence="2">The sequence shown here is derived from an EMBL/GenBank/DDBJ whole genome shotgun (WGS) entry which is preliminary data.</text>
</comment>
<dbReference type="InterPro" id="IPR048551">
    <property type="entry name" value="DACNV"/>
</dbReference>
<keyword evidence="3" id="KW-1185">Reference proteome</keyword>